<dbReference type="PROSITE" id="PS50011">
    <property type="entry name" value="PROTEIN_KINASE_DOM"/>
    <property type="match status" value="1"/>
</dbReference>
<dbReference type="AlphaFoldDB" id="D6TJI1"/>
<accession>D6TJI1</accession>
<proteinExistence type="predicted"/>
<keyword evidence="2" id="KW-0723">Serine/threonine-protein kinase</keyword>
<sequence>MQEHIAEELFDYSDELETADRVTRRVTQELACQETMFSSLSPLEQNFPLEVGEVILGGRYRVERRLYSRPRLNLYLGRAVGRHWKRGGVSSVFRWLACKWRRMCRKPEMSTAPLVAIREIILTGLDAHRQACIETAGVEEFIEPIGLGSARLANEKDRVLFERGRLYLVLQLQSRKAGKDIEPTILDDLLDGKPWPEWLSIARVVQWGVQLGRMIARLHRMGIILGEIAPETLLVDKQGLASWAPLLLMCWPPAPRFWDRLPEEEAYETYRQTFPLARGSKQNAFLAPELLYGLSDERTDVYALGAMLYMLVTRVAPIAAMRRLQASQTFWPDEKQALPLRAVENLERYEGLELIPPRFWREELSASLEQILLKALALDPHERYESVFSLVEALEAVEGEIQG</sequence>
<evidence type="ECO:0000313" key="2">
    <source>
        <dbReference type="EMBL" id="EFH89588.1"/>
    </source>
</evidence>
<keyword evidence="3" id="KW-1185">Reference proteome</keyword>
<name>D6TJI1_KTERA</name>
<organism evidence="2 3">
    <name type="scientific">Ktedonobacter racemifer DSM 44963</name>
    <dbReference type="NCBI Taxonomy" id="485913"/>
    <lineage>
        <taxon>Bacteria</taxon>
        <taxon>Bacillati</taxon>
        <taxon>Chloroflexota</taxon>
        <taxon>Ktedonobacteria</taxon>
        <taxon>Ktedonobacterales</taxon>
        <taxon>Ktedonobacteraceae</taxon>
        <taxon>Ktedonobacter</taxon>
    </lineage>
</organism>
<comment type="caution">
    <text evidence="2">The sequence shown here is derived from an EMBL/GenBank/DDBJ whole genome shotgun (WGS) entry which is preliminary data.</text>
</comment>
<dbReference type="SUPFAM" id="SSF56112">
    <property type="entry name" value="Protein kinase-like (PK-like)"/>
    <property type="match status" value="1"/>
</dbReference>
<dbReference type="SMART" id="SM00220">
    <property type="entry name" value="S_TKc"/>
    <property type="match status" value="1"/>
</dbReference>
<dbReference type="GO" id="GO:0005524">
    <property type="term" value="F:ATP binding"/>
    <property type="evidence" value="ECO:0007669"/>
    <property type="project" value="InterPro"/>
</dbReference>
<keyword evidence="2" id="KW-0418">Kinase</keyword>
<dbReference type="InterPro" id="IPR011009">
    <property type="entry name" value="Kinase-like_dom_sf"/>
</dbReference>
<dbReference type="STRING" id="485913.Krac_11153"/>
<dbReference type="InParanoid" id="D6TJI1"/>
<keyword evidence="2" id="KW-0808">Transferase</keyword>
<gene>
    <name evidence="2" type="ORF">Krac_11153</name>
</gene>
<evidence type="ECO:0000259" key="1">
    <source>
        <dbReference type="PROSITE" id="PS50011"/>
    </source>
</evidence>
<dbReference type="eggNOG" id="COG0515">
    <property type="taxonomic scope" value="Bacteria"/>
</dbReference>
<feature type="domain" description="Protein kinase" evidence="1">
    <location>
        <begin position="78"/>
        <end position="397"/>
    </location>
</feature>
<dbReference type="EMBL" id="ADVG01000001">
    <property type="protein sequence ID" value="EFH89588.1"/>
    <property type="molecule type" value="Genomic_DNA"/>
</dbReference>
<dbReference type="GO" id="GO:0004674">
    <property type="term" value="F:protein serine/threonine kinase activity"/>
    <property type="evidence" value="ECO:0007669"/>
    <property type="project" value="UniProtKB-KW"/>
</dbReference>
<evidence type="ECO:0000313" key="3">
    <source>
        <dbReference type="Proteomes" id="UP000004508"/>
    </source>
</evidence>
<reference evidence="2 3" key="1">
    <citation type="journal article" date="2011" name="Stand. Genomic Sci.">
        <title>Non-contiguous finished genome sequence and contextual data of the filamentous soil bacterium Ktedonobacter racemifer type strain (SOSP1-21).</title>
        <authorList>
            <person name="Chang Y.J."/>
            <person name="Land M."/>
            <person name="Hauser L."/>
            <person name="Chertkov O."/>
            <person name="Del Rio T.G."/>
            <person name="Nolan M."/>
            <person name="Copeland A."/>
            <person name="Tice H."/>
            <person name="Cheng J.F."/>
            <person name="Lucas S."/>
            <person name="Han C."/>
            <person name="Goodwin L."/>
            <person name="Pitluck S."/>
            <person name="Ivanova N."/>
            <person name="Ovchinikova G."/>
            <person name="Pati A."/>
            <person name="Chen A."/>
            <person name="Palaniappan K."/>
            <person name="Mavromatis K."/>
            <person name="Liolios K."/>
            <person name="Brettin T."/>
            <person name="Fiebig A."/>
            <person name="Rohde M."/>
            <person name="Abt B."/>
            <person name="Goker M."/>
            <person name="Detter J.C."/>
            <person name="Woyke T."/>
            <person name="Bristow J."/>
            <person name="Eisen J.A."/>
            <person name="Markowitz V."/>
            <person name="Hugenholtz P."/>
            <person name="Kyrpides N.C."/>
            <person name="Klenk H.P."/>
            <person name="Lapidus A."/>
        </authorList>
    </citation>
    <scope>NUCLEOTIDE SEQUENCE [LARGE SCALE GENOMIC DNA]</scope>
    <source>
        <strain evidence="3">DSM 44963</strain>
    </source>
</reference>
<dbReference type="InterPro" id="IPR000719">
    <property type="entry name" value="Prot_kinase_dom"/>
</dbReference>
<protein>
    <submittedName>
        <fullName evidence="2">Serine/threonine protein kinase</fullName>
    </submittedName>
</protein>
<dbReference type="Proteomes" id="UP000004508">
    <property type="component" value="Unassembled WGS sequence"/>
</dbReference>
<dbReference type="Gene3D" id="1.10.510.10">
    <property type="entry name" value="Transferase(Phosphotransferase) domain 1"/>
    <property type="match status" value="1"/>
</dbReference>